<organism evidence="5 6">
    <name type="scientific">Reticulomyxa filosa</name>
    <dbReference type="NCBI Taxonomy" id="46433"/>
    <lineage>
        <taxon>Eukaryota</taxon>
        <taxon>Sar</taxon>
        <taxon>Rhizaria</taxon>
        <taxon>Retaria</taxon>
        <taxon>Foraminifera</taxon>
        <taxon>Monothalamids</taxon>
        <taxon>Reticulomyxidae</taxon>
        <taxon>Reticulomyxa</taxon>
    </lineage>
</organism>
<evidence type="ECO:0000313" key="6">
    <source>
        <dbReference type="Proteomes" id="UP000023152"/>
    </source>
</evidence>
<dbReference type="InterPro" id="IPR002048">
    <property type="entry name" value="EF_hand_dom"/>
</dbReference>
<dbReference type="AlphaFoldDB" id="X6M5V3"/>
<sequence>MGGATSNLTPEDIEELKDESISQFSAAEIKKLYKRFEHLDRNHMGFITSNDLELIPELSLNPLCKRIIELFDVEDRNQINFRDFVKMLWTFSVSASKQEKLNLAFRCYDIDNDGEISTNDLCTLLRDMVGKQISDSQLIDIAKHIIAKNETKPNPTGKLTKQEFLQTIGEDVLIEKMTISFAKEDHMLIQVIFFLLSFKTLFCGVCKRYSNQSYFLECSRLMTSGAI</sequence>
<comment type="caution">
    <text evidence="5">The sequence shown here is derived from an EMBL/GenBank/DDBJ whole genome shotgun (WGS) entry which is preliminary data.</text>
</comment>
<dbReference type="GO" id="GO:0005509">
    <property type="term" value="F:calcium ion binding"/>
    <property type="evidence" value="ECO:0007669"/>
    <property type="project" value="InterPro"/>
</dbReference>
<feature type="domain" description="EF-hand" evidence="4">
    <location>
        <begin position="27"/>
        <end position="62"/>
    </location>
</feature>
<evidence type="ECO:0000256" key="1">
    <source>
        <dbReference type="ARBA" id="ARBA00022723"/>
    </source>
</evidence>
<evidence type="ECO:0000256" key="3">
    <source>
        <dbReference type="ARBA" id="ARBA00022837"/>
    </source>
</evidence>
<dbReference type="OrthoDB" id="191686at2759"/>
<dbReference type="Gene3D" id="1.10.238.10">
    <property type="entry name" value="EF-hand"/>
    <property type="match status" value="1"/>
</dbReference>
<dbReference type="SUPFAM" id="SSF47473">
    <property type="entry name" value="EF-hand"/>
    <property type="match status" value="1"/>
</dbReference>
<dbReference type="InterPro" id="IPR011992">
    <property type="entry name" value="EF-hand-dom_pair"/>
</dbReference>
<accession>X6M5V3</accession>
<proteinExistence type="predicted"/>
<feature type="domain" description="EF-hand" evidence="4">
    <location>
        <begin position="96"/>
        <end position="131"/>
    </location>
</feature>
<keyword evidence="6" id="KW-1185">Reference proteome</keyword>
<dbReference type="SMART" id="SM00054">
    <property type="entry name" value="EFh"/>
    <property type="match status" value="2"/>
</dbReference>
<dbReference type="PANTHER" id="PTHR45942">
    <property type="entry name" value="PROTEIN PHOSPATASE 3 REGULATORY SUBUNIT B ALPHA ISOFORM TYPE 1"/>
    <property type="match status" value="1"/>
</dbReference>
<dbReference type="EMBL" id="ASPP01025073">
    <property type="protein sequence ID" value="ETO08385.1"/>
    <property type="molecule type" value="Genomic_DNA"/>
</dbReference>
<protein>
    <submittedName>
        <fullName evidence="5">Calcineurin regulatory subunit B</fullName>
    </submittedName>
</protein>
<keyword evidence="1" id="KW-0479">Metal-binding</keyword>
<dbReference type="PROSITE" id="PS50222">
    <property type="entry name" value="EF_HAND_2"/>
    <property type="match status" value="2"/>
</dbReference>
<dbReference type="PROSITE" id="PS00018">
    <property type="entry name" value="EF_HAND_1"/>
    <property type="match status" value="1"/>
</dbReference>
<evidence type="ECO:0000256" key="2">
    <source>
        <dbReference type="ARBA" id="ARBA00022737"/>
    </source>
</evidence>
<keyword evidence="3" id="KW-0106">Calcium</keyword>
<evidence type="ECO:0000259" key="4">
    <source>
        <dbReference type="PROSITE" id="PS50222"/>
    </source>
</evidence>
<dbReference type="Proteomes" id="UP000023152">
    <property type="component" value="Unassembled WGS sequence"/>
</dbReference>
<reference evidence="5 6" key="1">
    <citation type="journal article" date="2013" name="Curr. Biol.">
        <title>The Genome of the Foraminiferan Reticulomyxa filosa.</title>
        <authorList>
            <person name="Glockner G."/>
            <person name="Hulsmann N."/>
            <person name="Schleicher M."/>
            <person name="Noegel A.A."/>
            <person name="Eichinger L."/>
            <person name="Gallinger C."/>
            <person name="Pawlowski J."/>
            <person name="Sierra R."/>
            <person name="Euteneuer U."/>
            <person name="Pillet L."/>
            <person name="Moustafa A."/>
            <person name="Platzer M."/>
            <person name="Groth M."/>
            <person name="Szafranski K."/>
            <person name="Schliwa M."/>
        </authorList>
    </citation>
    <scope>NUCLEOTIDE SEQUENCE [LARGE SCALE GENOMIC DNA]</scope>
</reference>
<feature type="non-terminal residue" evidence="5">
    <location>
        <position position="227"/>
    </location>
</feature>
<dbReference type="InterPro" id="IPR018247">
    <property type="entry name" value="EF_Hand_1_Ca_BS"/>
</dbReference>
<keyword evidence="2" id="KW-0677">Repeat</keyword>
<name>X6M5V3_RETFI</name>
<evidence type="ECO:0000313" key="5">
    <source>
        <dbReference type="EMBL" id="ETO08385.1"/>
    </source>
</evidence>
<dbReference type="OMA" id="LKFAFRM"/>
<gene>
    <name evidence="5" type="ORF">RFI_28999</name>
</gene>